<evidence type="ECO:0000313" key="7">
    <source>
        <dbReference type="Proteomes" id="UP001146793"/>
    </source>
</evidence>
<keyword evidence="5" id="KW-0539">Nucleus</keyword>
<evidence type="ECO:0000256" key="1">
    <source>
        <dbReference type="ARBA" id="ARBA00004123"/>
    </source>
</evidence>
<evidence type="ECO:0000256" key="3">
    <source>
        <dbReference type="ARBA" id="ARBA00022664"/>
    </source>
</evidence>
<organism evidence="6 7">
    <name type="scientific">Anaeramoeba flamelloides</name>
    <dbReference type="NCBI Taxonomy" id="1746091"/>
    <lineage>
        <taxon>Eukaryota</taxon>
        <taxon>Metamonada</taxon>
        <taxon>Anaeramoebidae</taxon>
        <taxon>Anaeramoeba</taxon>
    </lineage>
</organism>
<sequence length="532" mass="60712">MSFALPHLTNGWQVDQAILDENDKVVIIRFGHDWDEDCMQMDELLYSIAEKIKNFAVIYLVDIDEVDDFNQMYELYDPFAVMFFYRNKLIQVDSGTGNNNKINFRITDKQEIIDVTELVYRGAKKGKVKSQWNRDGAKIMVTSGTEDDQQNSQICVLQNGNYVITWYEQDDDDEYWYSIRAQIFDSSNQKVGSQILLKSAETTLYEPHVCCLPNGNFVIVWNDEDLDVIDAQIFEENGDKIGSEFRVNSEDGYPRVCCLANDNFVVAWRDSRAIKAQMYDGPNSKVGELFTVTTEHDNLYGLKLSSLLNNEFAFSYITLDEASDQYGASAQIYDGPGSQVVSEFDLYPLDSDYDIDYVDLCCLDNGILAFTFTKYLKSDHQDHIFARMVNSSDLNQFGNAFQVSSDTDANNIQSSIVCKGNSSFTIIWRYGDSDQSYYLKGQAYDGKDSKVGSHFEVTETKPKDQLYPEMCILKDGNLVVTWTSENSYNDIYAQQFYEGDAPNPDEDTSGSNYNYLNISLIFITVFSLLCLI</sequence>
<keyword evidence="3" id="KW-0507">mRNA processing</keyword>
<evidence type="ECO:0000256" key="4">
    <source>
        <dbReference type="ARBA" id="ARBA00023187"/>
    </source>
</evidence>
<dbReference type="PANTHER" id="PTHR12052">
    <property type="entry name" value="THIOREDOXIN-LIKE PROTEN 4A, 4B"/>
    <property type="match status" value="1"/>
</dbReference>
<comment type="caution">
    <text evidence="6">The sequence shown here is derived from an EMBL/GenBank/DDBJ whole genome shotgun (WGS) entry which is preliminary data.</text>
</comment>
<dbReference type="InterPro" id="IPR036249">
    <property type="entry name" value="Thioredoxin-like_sf"/>
</dbReference>
<comment type="similarity">
    <text evidence="2">Belongs to the DIM1 family.</text>
</comment>
<dbReference type="SUPFAM" id="SSF52833">
    <property type="entry name" value="Thioredoxin-like"/>
    <property type="match status" value="1"/>
</dbReference>
<accession>A0AAV7ZZ63</accession>
<dbReference type="Gene3D" id="3.40.30.10">
    <property type="entry name" value="Glutaredoxin"/>
    <property type="match status" value="1"/>
</dbReference>
<dbReference type="FunFam" id="3.40.30.10:FF:000004">
    <property type="entry name" value="Spliceosomal protein DIB1"/>
    <property type="match status" value="1"/>
</dbReference>
<dbReference type="GO" id="GO:0005682">
    <property type="term" value="C:U5 snRNP"/>
    <property type="evidence" value="ECO:0007669"/>
    <property type="project" value="TreeGrafter"/>
</dbReference>
<dbReference type="PANTHER" id="PTHR12052:SF5">
    <property type="entry name" value="THIOREDOXIN-LIKE PROTEIN 4A"/>
    <property type="match status" value="1"/>
</dbReference>
<comment type="subcellular location">
    <subcellularLocation>
        <location evidence="1">Nucleus</location>
    </subcellularLocation>
</comment>
<dbReference type="GO" id="GO:0000398">
    <property type="term" value="P:mRNA splicing, via spliceosome"/>
    <property type="evidence" value="ECO:0007669"/>
    <property type="project" value="InterPro"/>
</dbReference>
<dbReference type="GO" id="GO:0005681">
    <property type="term" value="C:spliceosomal complex"/>
    <property type="evidence" value="ECO:0007669"/>
    <property type="project" value="TreeGrafter"/>
</dbReference>
<dbReference type="GO" id="GO:0046540">
    <property type="term" value="C:U4/U6 x U5 tri-snRNP complex"/>
    <property type="evidence" value="ECO:0007669"/>
    <property type="project" value="InterPro"/>
</dbReference>
<dbReference type="Pfam" id="PF02966">
    <property type="entry name" value="DIM1"/>
    <property type="match status" value="1"/>
</dbReference>
<name>A0AAV7ZZ63_9EUKA</name>
<protein>
    <submittedName>
        <fullName evidence="6">Uncharacterized protein</fullName>
    </submittedName>
</protein>
<gene>
    <name evidence="6" type="ORF">M0812_08442</name>
</gene>
<dbReference type="InterPro" id="IPR004123">
    <property type="entry name" value="Dim1"/>
</dbReference>
<dbReference type="Proteomes" id="UP001146793">
    <property type="component" value="Unassembled WGS sequence"/>
</dbReference>
<dbReference type="CDD" id="cd02954">
    <property type="entry name" value="DIM1"/>
    <property type="match status" value="1"/>
</dbReference>
<evidence type="ECO:0000256" key="2">
    <source>
        <dbReference type="ARBA" id="ARBA00008241"/>
    </source>
</evidence>
<keyword evidence="4" id="KW-0508">mRNA splicing</keyword>
<dbReference type="AlphaFoldDB" id="A0AAV7ZZ63"/>
<evidence type="ECO:0000313" key="6">
    <source>
        <dbReference type="EMBL" id="KAJ3446630.1"/>
    </source>
</evidence>
<dbReference type="EMBL" id="JANTQA010000020">
    <property type="protein sequence ID" value="KAJ3446630.1"/>
    <property type="molecule type" value="Genomic_DNA"/>
</dbReference>
<proteinExistence type="inferred from homology"/>
<evidence type="ECO:0000256" key="5">
    <source>
        <dbReference type="ARBA" id="ARBA00023242"/>
    </source>
</evidence>
<dbReference type="SMART" id="SM01410">
    <property type="entry name" value="DIM1"/>
    <property type="match status" value="1"/>
</dbReference>
<reference evidence="6" key="1">
    <citation type="submission" date="2022-08" db="EMBL/GenBank/DDBJ databases">
        <title>Novel sulphate-reducing endosymbionts in the free-living metamonad Anaeramoeba.</title>
        <authorList>
            <person name="Jerlstrom-Hultqvist J."/>
            <person name="Cepicka I."/>
            <person name="Gallot-Lavallee L."/>
            <person name="Salas-Leiva D."/>
            <person name="Curtis B.A."/>
            <person name="Zahonova K."/>
            <person name="Pipaliya S."/>
            <person name="Dacks J."/>
            <person name="Roger A.J."/>
        </authorList>
    </citation>
    <scope>NUCLEOTIDE SEQUENCE</scope>
    <source>
        <strain evidence="6">Busselton2</strain>
    </source>
</reference>